<evidence type="ECO:0008006" key="2">
    <source>
        <dbReference type="Google" id="ProtNLM"/>
    </source>
</evidence>
<gene>
    <name evidence="1" type="ORF">SDC9_106002</name>
</gene>
<dbReference type="InterPro" id="IPR005064">
    <property type="entry name" value="BUG"/>
</dbReference>
<dbReference type="Gene3D" id="3.40.190.10">
    <property type="entry name" value="Periplasmic binding protein-like II"/>
    <property type="match status" value="1"/>
</dbReference>
<dbReference type="EMBL" id="VSSQ01017153">
    <property type="protein sequence ID" value="MPM59163.1"/>
    <property type="molecule type" value="Genomic_DNA"/>
</dbReference>
<dbReference type="PANTHER" id="PTHR42928">
    <property type="entry name" value="TRICARBOXYLATE-BINDING PROTEIN"/>
    <property type="match status" value="1"/>
</dbReference>
<sequence>MSNTSSITVNPLIYKDISYDPERDFDPITTVISYPLVLTVSTTSDKTKNVKTVKDLVELAKSQKTPLNYGSAGIGNLFHITGAQFNNEAGITATHVPYRGGAPMQVALMAGEVDYAFDTLASIPLIKDGRVRALAVTEDKRWRDLPDVPTIDEAGYPAVHVSPWMAVFAPKGTPPDVLKKVHDALNLLSTDSGLRERMERHGRVVIMSPEAFKKQIADETAVNKEVVKREAISQ</sequence>
<proteinExistence type="predicted"/>
<dbReference type="CDD" id="cd07012">
    <property type="entry name" value="PBP2_Bug_TTT"/>
    <property type="match status" value="1"/>
</dbReference>
<dbReference type="PANTHER" id="PTHR42928:SF5">
    <property type="entry name" value="BLR1237 PROTEIN"/>
    <property type="match status" value="1"/>
</dbReference>
<dbReference type="SUPFAM" id="SSF53850">
    <property type="entry name" value="Periplasmic binding protein-like II"/>
    <property type="match status" value="1"/>
</dbReference>
<organism evidence="1">
    <name type="scientific">bioreactor metagenome</name>
    <dbReference type="NCBI Taxonomy" id="1076179"/>
    <lineage>
        <taxon>unclassified sequences</taxon>
        <taxon>metagenomes</taxon>
        <taxon>ecological metagenomes</taxon>
    </lineage>
</organism>
<dbReference type="AlphaFoldDB" id="A0A645B7M5"/>
<evidence type="ECO:0000313" key="1">
    <source>
        <dbReference type="EMBL" id="MPM59163.1"/>
    </source>
</evidence>
<name>A0A645B7M5_9ZZZZ</name>
<reference evidence="1" key="1">
    <citation type="submission" date="2019-08" db="EMBL/GenBank/DDBJ databases">
        <authorList>
            <person name="Kucharzyk K."/>
            <person name="Murdoch R.W."/>
            <person name="Higgins S."/>
            <person name="Loffler F."/>
        </authorList>
    </citation>
    <scope>NUCLEOTIDE SEQUENCE</scope>
</reference>
<accession>A0A645B7M5</accession>
<protein>
    <recommendedName>
        <fullName evidence="2">Tripartite tricarboxylate transporter family receptor</fullName>
    </recommendedName>
</protein>
<comment type="caution">
    <text evidence="1">The sequence shown here is derived from an EMBL/GenBank/DDBJ whole genome shotgun (WGS) entry which is preliminary data.</text>
</comment>
<dbReference type="Pfam" id="PF03401">
    <property type="entry name" value="TctC"/>
    <property type="match status" value="1"/>
</dbReference>